<keyword evidence="1" id="KW-0805">Transcription regulation</keyword>
<proteinExistence type="predicted"/>
<evidence type="ECO:0000256" key="2">
    <source>
        <dbReference type="ARBA" id="ARBA00023125"/>
    </source>
</evidence>
<dbReference type="PANTHER" id="PTHR46796:SF7">
    <property type="entry name" value="ARAC FAMILY TRANSCRIPTIONAL REGULATOR"/>
    <property type="match status" value="1"/>
</dbReference>
<dbReference type="Pfam" id="PF12833">
    <property type="entry name" value="HTH_18"/>
    <property type="match status" value="1"/>
</dbReference>
<evidence type="ECO:0000256" key="1">
    <source>
        <dbReference type="ARBA" id="ARBA00023015"/>
    </source>
</evidence>
<name>A0ABU0MRQ4_9PROT</name>
<dbReference type="SMART" id="SM00342">
    <property type="entry name" value="HTH_ARAC"/>
    <property type="match status" value="1"/>
</dbReference>
<gene>
    <name evidence="5" type="ORF">QO018_004685</name>
</gene>
<dbReference type="RefSeq" id="WP_209987763.1">
    <property type="nucleotide sequence ID" value="NZ_JAGINO010000022.1"/>
</dbReference>
<dbReference type="Pfam" id="PF12852">
    <property type="entry name" value="Cupin_6"/>
    <property type="match status" value="1"/>
</dbReference>
<evidence type="ECO:0000313" key="6">
    <source>
        <dbReference type="Proteomes" id="UP001244552"/>
    </source>
</evidence>
<dbReference type="InterPro" id="IPR018060">
    <property type="entry name" value="HTH_AraC"/>
</dbReference>
<reference evidence="5 6" key="1">
    <citation type="submission" date="2023-07" db="EMBL/GenBank/DDBJ databases">
        <title>Genomic Encyclopedia of Type Strains, Phase IV (KMG-IV): sequencing the most valuable type-strain genomes for metagenomic binning, comparative biology and taxonomic classification.</title>
        <authorList>
            <person name="Goeker M."/>
        </authorList>
    </citation>
    <scope>NUCLEOTIDE SEQUENCE [LARGE SCALE GENOMIC DNA]</scope>
    <source>
        <strain evidence="5 6">DSM 19922</strain>
    </source>
</reference>
<dbReference type="PROSITE" id="PS01124">
    <property type="entry name" value="HTH_ARAC_FAMILY_2"/>
    <property type="match status" value="1"/>
</dbReference>
<organism evidence="5 6">
    <name type="scientific">Azospirillum picis</name>
    <dbReference type="NCBI Taxonomy" id="488438"/>
    <lineage>
        <taxon>Bacteria</taxon>
        <taxon>Pseudomonadati</taxon>
        <taxon>Pseudomonadota</taxon>
        <taxon>Alphaproteobacteria</taxon>
        <taxon>Rhodospirillales</taxon>
        <taxon>Azospirillaceae</taxon>
        <taxon>Azospirillum</taxon>
    </lineage>
</organism>
<dbReference type="InterPro" id="IPR032783">
    <property type="entry name" value="AraC_lig"/>
</dbReference>
<dbReference type="InterPro" id="IPR050204">
    <property type="entry name" value="AraC_XylS_family_regulators"/>
</dbReference>
<accession>A0ABU0MRQ4</accession>
<dbReference type="InterPro" id="IPR009057">
    <property type="entry name" value="Homeodomain-like_sf"/>
</dbReference>
<feature type="domain" description="HTH araC/xylS-type" evidence="4">
    <location>
        <begin position="228"/>
        <end position="326"/>
    </location>
</feature>
<dbReference type="Gene3D" id="1.10.10.60">
    <property type="entry name" value="Homeodomain-like"/>
    <property type="match status" value="2"/>
</dbReference>
<dbReference type="PANTHER" id="PTHR46796">
    <property type="entry name" value="HTH-TYPE TRANSCRIPTIONAL ACTIVATOR RHAS-RELATED"/>
    <property type="match status" value="1"/>
</dbReference>
<keyword evidence="3" id="KW-0804">Transcription</keyword>
<keyword evidence="6" id="KW-1185">Reference proteome</keyword>
<evidence type="ECO:0000256" key="3">
    <source>
        <dbReference type="ARBA" id="ARBA00023163"/>
    </source>
</evidence>
<dbReference type="Proteomes" id="UP001244552">
    <property type="component" value="Unassembled WGS sequence"/>
</dbReference>
<sequence>MSAFPVLGFPVSGSPASGFQADPFSDVLSLLQVRSVRCSRLEARGPWALRFPERSRLKLVAVLRGNCWLLLPDRPPHRLRAGDLFLLTNTPYVVASDPAVPARDGMEFYREGGEGTVRLGSEEGGGGGEDGGTVMLGGGLVFEEDGARLVVEALPPVMCVSADHPAAAVLRNSLDLLDREMERPEIGAAMVAQGLAAIIVVQMLRAYVAENGRDCAGWVSALTDPRIARALTAMHREIARGWTVGALAAEAGMSRSAFASHFRRLAGVAPLDYLRRLRMERARLALRHGRVPVGELAAGLGYASESAFGHAYKRVFGRSPRHDRAVDA</sequence>
<dbReference type="InterPro" id="IPR018062">
    <property type="entry name" value="HTH_AraC-typ_CS"/>
</dbReference>
<evidence type="ECO:0000259" key="4">
    <source>
        <dbReference type="PROSITE" id="PS01124"/>
    </source>
</evidence>
<protein>
    <submittedName>
        <fullName evidence="5">AraC-like DNA-binding protein</fullName>
    </submittedName>
</protein>
<evidence type="ECO:0000313" key="5">
    <source>
        <dbReference type="EMBL" id="MDQ0535801.1"/>
    </source>
</evidence>
<dbReference type="PROSITE" id="PS00041">
    <property type="entry name" value="HTH_ARAC_FAMILY_1"/>
    <property type="match status" value="1"/>
</dbReference>
<dbReference type="EMBL" id="JAUSVU010000020">
    <property type="protein sequence ID" value="MDQ0535801.1"/>
    <property type="molecule type" value="Genomic_DNA"/>
</dbReference>
<comment type="caution">
    <text evidence="5">The sequence shown here is derived from an EMBL/GenBank/DDBJ whole genome shotgun (WGS) entry which is preliminary data.</text>
</comment>
<keyword evidence="2" id="KW-0238">DNA-binding</keyword>
<dbReference type="SUPFAM" id="SSF46689">
    <property type="entry name" value="Homeodomain-like"/>
    <property type="match status" value="2"/>
</dbReference>